<evidence type="ECO:0000313" key="8">
    <source>
        <dbReference type="Proteomes" id="UP000516314"/>
    </source>
</evidence>
<feature type="compositionally biased region" description="Acidic residues" evidence="5">
    <location>
        <begin position="10"/>
        <end position="21"/>
    </location>
</feature>
<dbReference type="PANTHER" id="PTHR31973:SF187">
    <property type="entry name" value="MUTATOR TRANSPOSASE MUDRA PROTEIN"/>
    <property type="match status" value="1"/>
</dbReference>
<dbReference type="AlphaFoldDB" id="A0A7G2FBT8"/>
<protein>
    <submittedName>
        <fullName evidence="7">(thale cress) hypothetical protein</fullName>
    </submittedName>
</protein>
<dbReference type="GO" id="GO:0008270">
    <property type="term" value="F:zinc ion binding"/>
    <property type="evidence" value="ECO:0007669"/>
    <property type="project" value="UniProtKB-KW"/>
</dbReference>
<evidence type="ECO:0000256" key="3">
    <source>
        <dbReference type="ARBA" id="ARBA00022833"/>
    </source>
</evidence>
<dbReference type="Pfam" id="PF04434">
    <property type="entry name" value="SWIM"/>
    <property type="match status" value="1"/>
</dbReference>
<feature type="region of interest" description="Disordered" evidence="5">
    <location>
        <begin position="1"/>
        <end position="21"/>
    </location>
</feature>
<dbReference type="InterPro" id="IPR006564">
    <property type="entry name" value="Znf_PMZ"/>
</dbReference>
<evidence type="ECO:0000256" key="5">
    <source>
        <dbReference type="SAM" id="MobiDB-lite"/>
    </source>
</evidence>
<dbReference type="PANTHER" id="PTHR31973">
    <property type="entry name" value="POLYPROTEIN, PUTATIVE-RELATED"/>
    <property type="match status" value="1"/>
</dbReference>
<keyword evidence="3" id="KW-0862">Zinc</keyword>
<organism evidence="7 8">
    <name type="scientific">Arabidopsis thaliana</name>
    <name type="common">Mouse-ear cress</name>
    <dbReference type="NCBI Taxonomy" id="3702"/>
    <lineage>
        <taxon>Eukaryota</taxon>
        <taxon>Viridiplantae</taxon>
        <taxon>Streptophyta</taxon>
        <taxon>Embryophyta</taxon>
        <taxon>Tracheophyta</taxon>
        <taxon>Spermatophyta</taxon>
        <taxon>Magnoliopsida</taxon>
        <taxon>eudicotyledons</taxon>
        <taxon>Gunneridae</taxon>
        <taxon>Pentapetalae</taxon>
        <taxon>rosids</taxon>
        <taxon>malvids</taxon>
        <taxon>Brassicales</taxon>
        <taxon>Brassicaceae</taxon>
        <taxon>Camelineae</taxon>
        <taxon>Arabidopsis</taxon>
    </lineage>
</organism>
<proteinExistence type="predicted"/>
<evidence type="ECO:0000313" key="7">
    <source>
        <dbReference type="EMBL" id="CAD5333259.1"/>
    </source>
</evidence>
<accession>A0A7G2FBT8</accession>
<reference evidence="7 8" key="1">
    <citation type="submission" date="2020-09" db="EMBL/GenBank/DDBJ databases">
        <authorList>
            <person name="Ashkenazy H."/>
        </authorList>
    </citation>
    <scope>NUCLEOTIDE SEQUENCE [LARGE SCALE GENOMIC DNA]</scope>
    <source>
        <strain evidence="8">cv. Cdm-0</strain>
    </source>
</reference>
<keyword evidence="1" id="KW-0479">Metal-binding</keyword>
<gene>
    <name evidence="7" type="ORF">AT9943_LOCUS20626</name>
</gene>
<feature type="region of interest" description="Disordered" evidence="5">
    <location>
        <begin position="468"/>
        <end position="547"/>
    </location>
</feature>
<name>A0A7G2FBT8_ARATH</name>
<sequence>MSLVLHDPDLVGDVDSEAEERDEFHMEELLKEWTDEPPIRHDMYPESDDEEKTERFDTDIRHGDGYLYDKDKIGFICVGCDGKKGGAKCEWKIYAAILPSDNMWKIRKFVDTYSCIPNGECEMFKVPHIARLFVDKIRDSPEFYMPTKIEEIIREQWKISVTRNQCQSARKKALQWIEKEYDDQFARLRDYAAEILEANKDSRVEVECLMSDDGKDMFNRDANNRIYPIAWGVVKVENTDNWVWFMKLLKEDFRLSDGEGFIMISDRQKHLEKIRCYDTKVYESVMKTKPRSWVRAFQKIGSFCEDVDNNSVESFNGSLNKAREKPFVAMLETIRRMAMVRIAKRSVESHTHTGVCTPYVTKFLAGEHKVAAAAKVSPSTNGMYEVRHGGDLHRVNLQAYTCTCIKWQICGIPCEHAYSVIIHKKLEPENFVCCWFRTAMWRKNYTDGLFPQRGPKFWPESNGLRVYVPPPTEGEEDKKMTKAEKKRKKGVNESPTKKQPKGKKRIMHCGVCGAADHNSRHHKKDKASISSSQLSQPEPSQGSLTQT</sequence>
<feature type="domain" description="SWIM-type" evidence="6">
    <location>
        <begin position="384"/>
        <end position="425"/>
    </location>
</feature>
<dbReference type="PROSITE" id="PS50966">
    <property type="entry name" value="ZF_SWIM"/>
    <property type="match status" value="1"/>
</dbReference>
<feature type="compositionally biased region" description="Basic residues" evidence="5">
    <location>
        <begin position="498"/>
        <end position="507"/>
    </location>
</feature>
<feature type="compositionally biased region" description="Low complexity" evidence="5">
    <location>
        <begin position="528"/>
        <end position="547"/>
    </location>
</feature>
<evidence type="ECO:0000256" key="4">
    <source>
        <dbReference type="PROSITE-ProRule" id="PRU00325"/>
    </source>
</evidence>
<evidence type="ECO:0000256" key="1">
    <source>
        <dbReference type="ARBA" id="ARBA00022723"/>
    </source>
</evidence>
<evidence type="ECO:0000256" key="2">
    <source>
        <dbReference type="ARBA" id="ARBA00022771"/>
    </source>
</evidence>
<keyword evidence="2 4" id="KW-0863">Zinc-finger</keyword>
<dbReference type="EMBL" id="LR881470">
    <property type="protein sequence ID" value="CAD5333259.1"/>
    <property type="molecule type" value="Genomic_DNA"/>
</dbReference>
<evidence type="ECO:0000259" key="6">
    <source>
        <dbReference type="PROSITE" id="PS50966"/>
    </source>
</evidence>
<dbReference type="Proteomes" id="UP000516314">
    <property type="component" value="Chromosome 5"/>
</dbReference>
<dbReference type="SMART" id="SM00575">
    <property type="entry name" value="ZnF_PMZ"/>
    <property type="match status" value="1"/>
</dbReference>
<dbReference type="InterPro" id="IPR007527">
    <property type="entry name" value="Znf_SWIM"/>
</dbReference>